<dbReference type="AlphaFoldDB" id="A0A0L6VDS7"/>
<accession>A0A0L6VDS7</accession>
<protein>
    <submittedName>
        <fullName evidence="1">Uncharacterized protein</fullName>
    </submittedName>
</protein>
<gene>
    <name evidence="1" type="ORF">VP01_1831g1</name>
</gene>
<dbReference type="OrthoDB" id="2495444at2759"/>
<comment type="caution">
    <text evidence="1">The sequence shown here is derived from an EMBL/GenBank/DDBJ whole genome shotgun (WGS) entry which is preliminary data.</text>
</comment>
<sequence length="534" mass="61558">MELTIRFRVIHRPIIINSVKQNPIGKLSEQLDENSTPLHSSLPWDPELSELSIPGTSIDEEILADFMHEFKSRTGKLLQFQDLQPLGNGFARLRDHLPVKIFKFSMNPLLYQIRVELSPEFVKQRVNTKSLTSNPKRKIMKQVTKLISWLLYINSAVLRTLCTTGTMSPNHKLVDWIFNTIFSPQDSLPVIGRFSSQDIQGFKKGKEFGPIQFFLIQLLSSSLSSKREPQTAVMIMSRYYENECPAVSHALKSGQLPDLRSLIIQSKNSNVRIGSGSKDVSWIQGLGNFPVRSLQKLPASLKPQSSMTDTLKSFIGLSLGPCKQELSAHIMKILSVRNSHMSHSRSFNLNDSKFPVVITLRKKEDNQGRKHGWVWLVYNSDQIPMKKRTVLNKLNKFMRHLNICHSALVRHMKNIKFQIWFEIKPLLLNWINEVLFDMNQNKLPLLGDFVIKDEKKIDSFSPEDFNLIQILLIRLITSQTSHTRNFQVALSVFGYWLKNMAGMLYGHLFKNDEEYWDILTKIIDNFTFCKNQTP</sequence>
<organism evidence="1 2">
    <name type="scientific">Puccinia sorghi</name>
    <dbReference type="NCBI Taxonomy" id="27349"/>
    <lineage>
        <taxon>Eukaryota</taxon>
        <taxon>Fungi</taxon>
        <taxon>Dikarya</taxon>
        <taxon>Basidiomycota</taxon>
        <taxon>Pucciniomycotina</taxon>
        <taxon>Pucciniomycetes</taxon>
        <taxon>Pucciniales</taxon>
        <taxon>Pucciniaceae</taxon>
        <taxon>Puccinia</taxon>
    </lineage>
</organism>
<evidence type="ECO:0000313" key="1">
    <source>
        <dbReference type="EMBL" id="KNZ58926.1"/>
    </source>
</evidence>
<proteinExistence type="predicted"/>
<evidence type="ECO:0000313" key="2">
    <source>
        <dbReference type="Proteomes" id="UP000037035"/>
    </source>
</evidence>
<name>A0A0L6VDS7_9BASI</name>
<dbReference type="VEuPathDB" id="FungiDB:VP01_1831g1"/>
<keyword evidence="2" id="KW-1185">Reference proteome</keyword>
<dbReference type="Proteomes" id="UP000037035">
    <property type="component" value="Unassembled WGS sequence"/>
</dbReference>
<reference evidence="1 2" key="1">
    <citation type="submission" date="2015-08" db="EMBL/GenBank/DDBJ databases">
        <title>Next Generation Sequencing and Analysis of the Genome of Puccinia sorghi L Schw, the Causal Agent of Maize Common Rust.</title>
        <authorList>
            <person name="Rochi L."/>
            <person name="Burguener G."/>
            <person name="Darino M."/>
            <person name="Turjanski A."/>
            <person name="Kreff E."/>
            <person name="Dieguez M.J."/>
            <person name="Sacco F."/>
        </authorList>
    </citation>
    <scope>NUCLEOTIDE SEQUENCE [LARGE SCALE GENOMIC DNA]</scope>
    <source>
        <strain evidence="1 2">RO10H11247</strain>
    </source>
</reference>
<dbReference type="EMBL" id="LAVV01006650">
    <property type="protein sequence ID" value="KNZ58926.1"/>
    <property type="molecule type" value="Genomic_DNA"/>
</dbReference>